<sequence length="275" mass="30959">MHLSCVVVESSADSVVFFFFFLLLTLSLFLRWFHPNITGVEAENLLLTRGVDGSFLARPSKSNPGDFTLSVRRNGAVTHIKIQNTGDYYDLYGGEKFATLAELVQYYMEHHGQLKEKNGDVIELKYPLNCADPTSERWFHGHLSGKEAEKLLTEKGKHGSFLVRESQSHPGDFVLSVRTGDDKGESNDGKSKVTHVMIRCQELKYDVGGGERFDSLTDLVEHYKKNPMVETLGTVLQLKQTAPLYSSLGNKSKTLSQKKKNLKKVLIENFANIQR</sequence>
<keyword evidence="11" id="KW-0812">Transmembrane</keyword>
<dbReference type="PANTHER" id="PTHR46559">
    <property type="entry name" value="TYROSINE-PROTEIN PHOSPHATASE NON-RECEPTOR TYPE 11"/>
    <property type="match status" value="1"/>
</dbReference>
<dbReference type="CDD" id="cd09931">
    <property type="entry name" value="SH2_C-SH2_SHP_like"/>
    <property type="match status" value="1"/>
</dbReference>
<evidence type="ECO:0000256" key="4">
    <source>
        <dbReference type="ARBA" id="ARBA00022553"/>
    </source>
</evidence>
<dbReference type="PANTHER" id="PTHR46559:SF1">
    <property type="entry name" value="TYROSINE-PROTEIN PHOSPHATASE NON-RECEPTOR TYPE 11"/>
    <property type="match status" value="1"/>
</dbReference>
<dbReference type="EC" id="3.1.3.48" evidence="2"/>
<keyword evidence="14" id="KW-1185">Reference proteome</keyword>
<dbReference type="Ensembl" id="ENSMNET00000022676.1">
    <property type="protein sequence ID" value="ENSMNEP00000004490.1"/>
    <property type="gene ID" value="ENSMNEG00000020423.1"/>
</dbReference>
<dbReference type="Bgee" id="ENSMNEG00000020423">
    <property type="expression patterns" value="Expressed in temporal lobe and 12 other cell types or tissues"/>
</dbReference>
<evidence type="ECO:0000256" key="3">
    <source>
        <dbReference type="ARBA" id="ARBA00022490"/>
    </source>
</evidence>
<dbReference type="Gene3D" id="3.30.505.10">
    <property type="entry name" value="SH2 domain"/>
    <property type="match status" value="2"/>
</dbReference>
<evidence type="ECO:0000256" key="10">
    <source>
        <dbReference type="PROSITE-ProRule" id="PRU00191"/>
    </source>
</evidence>
<organism evidence="13 14">
    <name type="scientific">Macaca nemestrina</name>
    <name type="common">Pig-tailed macaque</name>
    <dbReference type="NCBI Taxonomy" id="9545"/>
    <lineage>
        <taxon>Eukaryota</taxon>
        <taxon>Metazoa</taxon>
        <taxon>Chordata</taxon>
        <taxon>Craniata</taxon>
        <taxon>Vertebrata</taxon>
        <taxon>Euteleostomi</taxon>
        <taxon>Mammalia</taxon>
        <taxon>Eutheria</taxon>
        <taxon>Euarchontoglires</taxon>
        <taxon>Primates</taxon>
        <taxon>Haplorrhini</taxon>
        <taxon>Catarrhini</taxon>
        <taxon>Cercopithecidae</taxon>
        <taxon>Cercopithecinae</taxon>
        <taxon>Macaca</taxon>
    </lineage>
</organism>
<evidence type="ECO:0000256" key="5">
    <source>
        <dbReference type="ARBA" id="ARBA00022737"/>
    </source>
</evidence>
<keyword evidence="4" id="KW-0597">Phosphoprotein</keyword>
<feature type="transmembrane region" description="Helical" evidence="11">
    <location>
        <begin position="15"/>
        <end position="33"/>
    </location>
</feature>
<feature type="domain" description="SH2" evidence="12">
    <location>
        <begin position="32"/>
        <end position="128"/>
    </location>
</feature>
<name>A0A2K6AZA9_MACNE</name>
<comment type="subcellular location">
    <subcellularLocation>
        <location evidence="1">Cytoplasm</location>
    </subcellularLocation>
</comment>
<dbReference type="InterPro" id="IPR036860">
    <property type="entry name" value="SH2_dom_sf"/>
</dbReference>
<evidence type="ECO:0000259" key="12">
    <source>
        <dbReference type="PROSITE" id="PS50001"/>
    </source>
</evidence>
<keyword evidence="11" id="KW-1133">Transmembrane helix</keyword>
<dbReference type="GO" id="GO:0050839">
    <property type="term" value="F:cell adhesion molecule binding"/>
    <property type="evidence" value="ECO:0007669"/>
    <property type="project" value="TreeGrafter"/>
</dbReference>
<evidence type="ECO:0000256" key="1">
    <source>
        <dbReference type="ARBA" id="ARBA00004496"/>
    </source>
</evidence>
<dbReference type="GO" id="GO:0060338">
    <property type="term" value="P:regulation of type I interferon-mediated signaling pathway"/>
    <property type="evidence" value="ECO:0007669"/>
    <property type="project" value="UniProtKB-ARBA"/>
</dbReference>
<dbReference type="GO" id="GO:0070374">
    <property type="term" value="P:positive regulation of ERK1 and ERK2 cascade"/>
    <property type="evidence" value="ECO:0007669"/>
    <property type="project" value="TreeGrafter"/>
</dbReference>
<dbReference type="GO" id="GO:0030971">
    <property type="term" value="F:receptor tyrosine kinase binding"/>
    <property type="evidence" value="ECO:0007669"/>
    <property type="project" value="TreeGrafter"/>
</dbReference>
<dbReference type="Pfam" id="PF00017">
    <property type="entry name" value="SH2"/>
    <property type="match status" value="2"/>
</dbReference>
<keyword evidence="3" id="KW-0963">Cytoplasm</keyword>
<evidence type="ECO:0000256" key="8">
    <source>
        <dbReference type="ARBA" id="ARBA00022999"/>
    </source>
</evidence>
<dbReference type="SMART" id="SM00252">
    <property type="entry name" value="SH2"/>
    <property type="match status" value="2"/>
</dbReference>
<dbReference type="AlphaFoldDB" id="A0A2K6AZA9"/>
<dbReference type="FunFam" id="3.30.505.10:FF:000012">
    <property type="entry name" value="Tyrosine-protein phosphatase non-receptor type"/>
    <property type="match status" value="1"/>
</dbReference>
<dbReference type="PRINTS" id="PR00401">
    <property type="entry name" value="SH2DOMAIN"/>
</dbReference>
<comment type="catalytic activity">
    <reaction evidence="9">
        <text>O-phospho-L-tyrosyl-[protein] + H2O = L-tyrosyl-[protein] + phosphate</text>
        <dbReference type="Rhea" id="RHEA:10684"/>
        <dbReference type="Rhea" id="RHEA-COMP:10136"/>
        <dbReference type="Rhea" id="RHEA-COMP:20101"/>
        <dbReference type="ChEBI" id="CHEBI:15377"/>
        <dbReference type="ChEBI" id="CHEBI:43474"/>
        <dbReference type="ChEBI" id="CHEBI:46858"/>
        <dbReference type="ChEBI" id="CHEBI:61978"/>
        <dbReference type="EC" id="3.1.3.48"/>
    </reaction>
</comment>
<evidence type="ECO:0000256" key="6">
    <source>
        <dbReference type="ARBA" id="ARBA00022801"/>
    </source>
</evidence>
<dbReference type="SUPFAM" id="SSF55550">
    <property type="entry name" value="SH2 domain"/>
    <property type="match status" value="2"/>
</dbReference>
<gene>
    <name evidence="13" type="primary">PTPN11</name>
</gene>
<keyword evidence="11" id="KW-0472">Membrane</keyword>
<evidence type="ECO:0000256" key="7">
    <source>
        <dbReference type="ARBA" id="ARBA00022912"/>
    </source>
</evidence>
<accession>A0A2K6AZA9</accession>
<feature type="domain" description="SH2" evidence="12">
    <location>
        <begin position="138"/>
        <end position="244"/>
    </location>
</feature>
<dbReference type="PROSITE" id="PS50001">
    <property type="entry name" value="SH2"/>
    <property type="match status" value="2"/>
</dbReference>
<dbReference type="GeneTree" id="ENSGT00940000153876"/>
<dbReference type="GO" id="GO:0005737">
    <property type="term" value="C:cytoplasm"/>
    <property type="evidence" value="ECO:0007669"/>
    <property type="project" value="UniProtKB-SubCell"/>
</dbReference>
<dbReference type="InterPro" id="IPR000980">
    <property type="entry name" value="SH2"/>
</dbReference>
<evidence type="ECO:0000313" key="14">
    <source>
        <dbReference type="Proteomes" id="UP000233120"/>
    </source>
</evidence>
<dbReference type="GO" id="GO:0031295">
    <property type="term" value="P:T cell costimulation"/>
    <property type="evidence" value="ECO:0007669"/>
    <property type="project" value="UniProtKB-ARBA"/>
</dbReference>
<keyword evidence="6" id="KW-0378">Hydrolase</keyword>
<dbReference type="GO" id="GO:0004726">
    <property type="term" value="F:non-membrane spanning protein tyrosine phosphatase activity"/>
    <property type="evidence" value="ECO:0007669"/>
    <property type="project" value="TreeGrafter"/>
</dbReference>
<evidence type="ECO:0000313" key="13">
    <source>
        <dbReference type="Ensembl" id="ENSMNEP00000004490.1"/>
    </source>
</evidence>
<keyword evidence="7" id="KW-0904">Protein phosphatase</keyword>
<evidence type="ECO:0000256" key="11">
    <source>
        <dbReference type="SAM" id="Phobius"/>
    </source>
</evidence>
<dbReference type="FunFam" id="3.30.505.10:FF:000018">
    <property type="entry name" value="Tyrosine-protein phosphatase non-receptor type"/>
    <property type="match status" value="1"/>
</dbReference>
<dbReference type="Proteomes" id="UP000233120">
    <property type="component" value="Unassembled WGS sequence"/>
</dbReference>
<reference evidence="13" key="1">
    <citation type="submission" date="2025-08" db="UniProtKB">
        <authorList>
            <consortium name="Ensembl"/>
        </authorList>
    </citation>
    <scope>IDENTIFICATION</scope>
</reference>
<evidence type="ECO:0000256" key="2">
    <source>
        <dbReference type="ARBA" id="ARBA00013064"/>
    </source>
</evidence>
<dbReference type="GO" id="GO:1902564">
    <property type="term" value="P:negative regulation of neutrophil activation"/>
    <property type="evidence" value="ECO:0007669"/>
    <property type="project" value="UniProtKB-ARBA"/>
</dbReference>
<dbReference type="GO" id="GO:0051897">
    <property type="term" value="P:positive regulation of phosphatidylinositol 3-kinase/protein kinase B signal transduction"/>
    <property type="evidence" value="ECO:0007669"/>
    <property type="project" value="UniProtKB-ARBA"/>
</dbReference>
<protein>
    <recommendedName>
        <fullName evidence="2">protein-tyrosine-phosphatase</fullName>
        <ecNumber evidence="2">3.1.3.48</ecNumber>
    </recommendedName>
</protein>
<reference evidence="13" key="2">
    <citation type="submission" date="2025-09" db="UniProtKB">
        <authorList>
            <consortium name="Ensembl"/>
        </authorList>
    </citation>
    <scope>IDENTIFICATION</scope>
</reference>
<keyword evidence="5" id="KW-0677">Repeat</keyword>
<dbReference type="CDD" id="cd10340">
    <property type="entry name" value="SH2_N-SH2_SHP_like"/>
    <property type="match status" value="1"/>
</dbReference>
<keyword evidence="8 10" id="KW-0727">SH2 domain</keyword>
<evidence type="ECO:0000256" key="9">
    <source>
        <dbReference type="ARBA" id="ARBA00051722"/>
    </source>
</evidence>
<proteinExistence type="predicted"/>